<organism evidence="4 5">
    <name type="scientific">Mesotoga infera</name>
    <dbReference type="NCBI Taxonomy" id="1236046"/>
    <lineage>
        <taxon>Bacteria</taxon>
        <taxon>Thermotogati</taxon>
        <taxon>Thermotogota</taxon>
        <taxon>Thermotogae</taxon>
        <taxon>Kosmotogales</taxon>
        <taxon>Kosmotogaceae</taxon>
        <taxon>Mesotoga</taxon>
    </lineage>
</organism>
<dbReference type="InterPro" id="IPR036116">
    <property type="entry name" value="FN3_sf"/>
</dbReference>
<feature type="signal peptide" evidence="2">
    <location>
        <begin position="1"/>
        <end position="23"/>
    </location>
</feature>
<dbReference type="InterPro" id="IPR004843">
    <property type="entry name" value="Calcineurin-like_PHP"/>
</dbReference>
<evidence type="ECO:0000259" key="3">
    <source>
        <dbReference type="Pfam" id="PF00149"/>
    </source>
</evidence>
<keyword evidence="1 2" id="KW-0732">Signal</keyword>
<dbReference type="SUPFAM" id="SSF56300">
    <property type="entry name" value="Metallo-dependent phosphatases"/>
    <property type="match status" value="1"/>
</dbReference>
<evidence type="ECO:0000313" key="5">
    <source>
        <dbReference type="Proteomes" id="UP000264215"/>
    </source>
</evidence>
<dbReference type="InterPro" id="IPR003961">
    <property type="entry name" value="FN3_dom"/>
</dbReference>
<dbReference type="SUPFAM" id="SSF49265">
    <property type="entry name" value="Fibronectin type III"/>
    <property type="match status" value="1"/>
</dbReference>
<protein>
    <submittedName>
        <fullName evidence="4">Metallophosphoesterase</fullName>
    </submittedName>
</protein>
<name>A0A3D3TK55_9BACT</name>
<dbReference type="InterPro" id="IPR029052">
    <property type="entry name" value="Metallo-depent_PP-like"/>
</dbReference>
<dbReference type="Pfam" id="PF00149">
    <property type="entry name" value="Metallophos"/>
    <property type="match status" value="1"/>
</dbReference>
<evidence type="ECO:0000256" key="2">
    <source>
        <dbReference type="SAM" id="SignalP"/>
    </source>
</evidence>
<dbReference type="PANTHER" id="PTHR22953">
    <property type="entry name" value="ACID PHOSPHATASE RELATED"/>
    <property type="match status" value="1"/>
</dbReference>
<comment type="caution">
    <text evidence="4">The sequence shown here is derived from an EMBL/GenBank/DDBJ whole genome shotgun (WGS) entry which is preliminary data.</text>
</comment>
<dbReference type="Proteomes" id="UP000264215">
    <property type="component" value="Unassembled WGS sequence"/>
</dbReference>
<dbReference type="AlphaFoldDB" id="A0A3D3TK55"/>
<feature type="chain" id="PRO_5017609230" evidence="2">
    <location>
        <begin position="24"/>
        <end position="351"/>
    </location>
</feature>
<evidence type="ECO:0000256" key="1">
    <source>
        <dbReference type="ARBA" id="ARBA00022729"/>
    </source>
</evidence>
<dbReference type="CDD" id="cd00063">
    <property type="entry name" value="FN3"/>
    <property type="match status" value="1"/>
</dbReference>
<gene>
    <name evidence="4" type="ORF">DIT26_02915</name>
</gene>
<dbReference type="GO" id="GO:0003993">
    <property type="term" value="F:acid phosphatase activity"/>
    <property type="evidence" value="ECO:0007669"/>
    <property type="project" value="InterPro"/>
</dbReference>
<sequence length="351" mass="39834">MKKYIVTFSLFLLIFAQTFSVYLNDVSQDGVTVNWFTEEPSNSYLIVYDGSNESIFSEQEVTLHRFRVSGLQPGMSYAYTVKSEKEGKVIYRKGGILTTAPLNGTPFSFAAYGDSRSNKSVHLEVAQAIADENVPLVIHTGDIVYGDDLIEEWISFFEVAEVLSDCVFYSAIGNHESEALNYTRFFAFPGNKRYYSFWYGDVFFVCLNTNEAFDKYSQQHAWLLTQLEEAKEKNPAFVIVYFHHPPYSYGTHGDHIYLKQHLVPVFENYKVDLVLNGHDHGYQRIERNGVTYIVTAGGGAPLYEIGSGDGLIASAKAHHYMLFNYTLDGLFVYAKTATGLILDSFYISRRD</sequence>
<evidence type="ECO:0000313" key="4">
    <source>
        <dbReference type="EMBL" id="HCO69528.1"/>
    </source>
</evidence>
<dbReference type="EMBL" id="DQBS01000070">
    <property type="protein sequence ID" value="HCO69528.1"/>
    <property type="molecule type" value="Genomic_DNA"/>
</dbReference>
<dbReference type="Gene3D" id="2.60.40.10">
    <property type="entry name" value="Immunoglobulins"/>
    <property type="match status" value="1"/>
</dbReference>
<dbReference type="Gene3D" id="3.60.21.10">
    <property type="match status" value="1"/>
</dbReference>
<accession>A0A3D3TK55</accession>
<proteinExistence type="predicted"/>
<dbReference type="InterPro" id="IPR013783">
    <property type="entry name" value="Ig-like_fold"/>
</dbReference>
<dbReference type="PANTHER" id="PTHR22953:SF153">
    <property type="entry name" value="PURPLE ACID PHOSPHATASE"/>
    <property type="match status" value="1"/>
</dbReference>
<feature type="domain" description="Calcineurin-like phosphoesterase" evidence="3">
    <location>
        <begin position="123"/>
        <end position="282"/>
    </location>
</feature>
<reference evidence="4 5" key="1">
    <citation type="journal article" date="2018" name="Nat. Biotechnol.">
        <title>A standardized bacterial taxonomy based on genome phylogeny substantially revises the tree of life.</title>
        <authorList>
            <person name="Parks D.H."/>
            <person name="Chuvochina M."/>
            <person name="Waite D.W."/>
            <person name="Rinke C."/>
            <person name="Skarshewski A."/>
            <person name="Chaumeil P.A."/>
            <person name="Hugenholtz P."/>
        </authorList>
    </citation>
    <scope>NUCLEOTIDE SEQUENCE [LARGE SCALE GENOMIC DNA]</scope>
    <source>
        <strain evidence="4">UBA9905</strain>
    </source>
</reference>
<dbReference type="InterPro" id="IPR039331">
    <property type="entry name" value="PAPs-like"/>
</dbReference>